<comment type="caution">
    <text evidence="4">The sequence shown here is derived from an EMBL/GenBank/DDBJ whole genome shotgun (WGS) entry which is preliminary data.</text>
</comment>
<dbReference type="Pfam" id="PF03428">
    <property type="entry name" value="RP-C"/>
    <property type="match status" value="1"/>
</dbReference>
<feature type="compositionally biased region" description="Basic residues" evidence="1">
    <location>
        <begin position="288"/>
        <end position="298"/>
    </location>
</feature>
<dbReference type="InterPro" id="IPR021760">
    <property type="entry name" value="RepC_C"/>
</dbReference>
<dbReference type="AlphaFoldDB" id="A0A8B2NVE2"/>
<sequence length="430" mass="47451">MQLASSGGRRLRHAALAAGRLALGSGPSVTRKDLSEACRMAEEALGLRPSVRLVLSELVANWGEQTWERLLVWPSNEHLVRRTGLSERAVRDAFRALVDLGVIVPKESPNGKRYALRDAEGKVMDAYGFDLTPLYARRETWAGMVAVRKAERTRIRRAFDEITIARRATQEALAALRDTFPDVSLTELETAHAALTARTPRRSATMPPETLIDEWRELRANAEDLFFLAGKDGEICRHNESNTESSGEACNNGAEPAECDPSYHQPTTGADPTDETTVLHDVLTTSTQHRRRVIHRRSQSAAPPTGEGRTPLSPEMLIAAVPEACPAVLQFGRPLRATKDLVDLGRHVRSLLGASETVWIEAEASIGATQAATSVLYVLQLYEDDLIEHGGESRIRNPGGYLRAFVRLVASGKIDLNSELLGMRRRRMKQ</sequence>
<dbReference type="NCBIfam" id="NF040974">
    <property type="entry name" value="RepABC_RepC"/>
    <property type="match status" value="1"/>
</dbReference>
<dbReference type="EMBL" id="QHHQ01000002">
    <property type="protein sequence ID" value="RAI01713.1"/>
    <property type="molecule type" value="Genomic_DNA"/>
</dbReference>
<feature type="domain" description="Plasmid replication protein C C-terminal" evidence="3">
    <location>
        <begin position="320"/>
        <end position="425"/>
    </location>
</feature>
<accession>A0A8B2NVE2</accession>
<name>A0A8B2NVE2_9HYPH</name>
<evidence type="ECO:0000256" key="1">
    <source>
        <dbReference type="SAM" id="MobiDB-lite"/>
    </source>
</evidence>
<dbReference type="InterPro" id="IPR005090">
    <property type="entry name" value="RepC_N"/>
</dbReference>
<gene>
    <name evidence="4" type="ORF">DLJ53_09895</name>
</gene>
<evidence type="ECO:0000313" key="5">
    <source>
        <dbReference type="Proteomes" id="UP000249590"/>
    </source>
</evidence>
<evidence type="ECO:0000259" key="3">
    <source>
        <dbReference type="Pfam" id="PF11800"/>
    </source>
</evidence>
<proteinExistence type="predicted"/>
<dbReference type="InterPro" id="IPR047611">
    <property type="entry name" value="RepABC_RepC"/>
</dbReference>
<feature type="domain" description="Plasmid replication protein C N-terminal" evidence="2">
    <location>
        <begin position="9"/>
        <end position="175"/>
    </location>
</feature>
<feature type="region of interest" description="Disordered" evidence="1">
    <location>
        <begin position="239"/>
        <end position="312"/>
    </location>
</feature>
<evidence type="ECO:0000313" key="4">
    <source>
        <dbReference type="EMBL" id="RAI01713.1"/>
    </source>
</evidence>
<evidence type="ECO:0000259" key="2">
    <source>
        <dbReference type="Pfam" id="PF03428"/>
    </source>
</evidence>
<keyword evidence="5" id="KW-1185">Reference proteome</keyword>
<reference evidence="4 5" key="1">
    <citation type="submission" date="2018-05" db="EMBL/GenBank/DDBJ databases">
        <title>Acuticoccus sediminis sp. nov., isolated from deep-sea sediment of Indian Ocean.</title>
        <authorList>
            <person name="Liu X."/>
            <person name="Lai Q."/>
            <person name="Du Y."/>
            <person name="Sun F."/>
            <person name="Zhang X."/>
            <person name="Wang S."/>
            <person name="Shao Z."/>
        </authorList>
    </citation>
    <scope>NUCLEOTIDE SEQUENCE [LARGE SCALE GENOMIC DNA]</scope>
    <source>
        <strain evidence="4 5">PTG4-2</strain>
    </source>
</reference>
<organism evidence="4 5">
    <name type="scientific">Acuticoccus sediminis</name>
    <dbReference type="NCBI Taxonomy" id="2184697"/>
    <lineage>
        <taxon>Bacteria</taxon>
        <taxon>Pseudomonadati</taxon>
        <taxon>Pseudomonadota</taxon>
        <taxon>Alphaproteobacteria</taxon>
        <taxon>Hyphomicrobiales</taxon>
        <taxon>Amorphaceae</taxon>
        <taxon>Acuticoccus</taxon>
    </lineage>
</organism>
<dbReference type="Proteomes" id="UP000249590">
    <property type="component" value="Unassembled WGS sequence"/>
</dbReference>
<dbReference type="Pfam" id="PF11800">
    <property type="entry name" value="RP-C_C"/>
    <property type="match status" value="1"/>
</dbReference>
<protein>
    <submittedName>
        <fullName evidence="4">Replication protein C</fullName>
    </submittedName>
</protein>